<keyword evidence="3 7" id="KW-0812">Transmembrane</keyword>
<organism evidence="8 9">
    <name type="scientific">Sinanodonta woodiana</name>
    <name type="common">Chinese pond mussel</name>
    <name type="synonym">Anodonta woodiana</name>
    <dbReference type="NCBI Taxonomy" id="1069815"/>
    <lineage>
        <taxon>Eukaryota</taxon>
        <taxon>Metazoa</taxon>
        <taxon>Spiralia</taxon>
        <taxon>Lophotrochozoa</taxon>
        <taxon>Mollusca</taxon>
        <taxon>Bivalvia</taxon>
        <taxon>Autobranchia</taxon>
        <taxon>Heteroconchia</taxon>
        <taxon>Palaeoheterodonta</taxon>
        <taxon>Unionida</taxon>
        <taxon>Unionoidea</taxon>
        <taxon>Unionidae</taxon>
        <taxon>Unioninae</taxon>
        <taxon>Sinanodonta</taxon>
    </lineage>
</organism>
<name>A0ABD3UXD1_SINWO</name>
<accession>A0ABD3UXD1</accession>
<reference evidence="8 9" key="1">
    <citation type="submission" date="2024-11" db="EMBL/GenBank/DDBJ databases">
        <title>Chromosome-level genome assembly of the freshwater bivalve Anodonta woodiana.</title>
        <authorList>
            <person name="Chen X."/>
        </authorList>
    </citation>
    <scope>NUCLEOTIDE SEQUENCE [LARGE SCALE GENOMIC DNA]</scope>
    <source>
        <strain evidence="8">MN2024</strain>
        <tissue evidence="8">Gills</tissue>
    </source>
</reference>
<dbReference type="PANTHER" id="PTHR12316">
    <property type="entry name" value="NINJURIN-RELATED"/>
    <property type="match status" value="1"/>
</dbReference>
<comment type="similarity">
    <text evidence="2">Belongs to the ninjurin family.</text>
</comment>
<dbReference type="Pfam" id="PF04923">
    <property type="entry name" value="Ninjurin"/>
    <property type="match status" value="1"/>
</dbReference>
<keyword evidence="5 7" id="KW-1133">Transmembrane helix</keyword>
<keyword evidence="9" id="KW-1185">Reference proteome</keyword>
<evidence type="ECO:0000256" key="4">
    <source>
        <dbReference type="ARBA" id="ARBA00022889"/>
    </source>
</evidence>
<evidence type="ECO:0000256" key="3">
    <source>
        <dbReference type="ARBA" id="ARBA00022692"/>
    </source>
</evidence>
<evidence type="ECO:0000256" key="1">
    <source>
        <dbReference type="ARBA" id="ARBA00004141"/>
    </source>
</evidence>
<dbReference type="GO" id="GO:0007155">
    <property type="term" value="P:cell adhesion"/>
    <property type="evidence" value="ECO:0007669"/>
    <property type="project" value="UniProtKB-KW"/>
</dbReference>
<keyword evidence="4" id="KW-0130">Cell adhesion</keyword>
<gene>
    <name evidence="8" type="ORF">ACJMK2_016743</name>
</gene>
<evidence type="ECO:0000256" key="6">
    <source>
        <dbReference type="ARBA" id="ARBA00023136"/>
    </source>
</evidence>
<dbReference type="EMBL" id="JBJQND010000015">
    <property type="protein sequence ID" value="KAL3853178.1"/>
    <property type="molecule type" value="Genomic_DNA"/>
</dbReference>
<evidence type="ECO:0000256" key="2">
    <source>
        <dbReference type="ARBA" id="ARBA00008141"/>
    </source>
</evidence>
<evidence type="ECO:0000256" key="5">
    <source>
        <dbReference type="ARBA" id="ARBA00022989"/>
    </source>
</evidence>
<feature type="transmembrane region" description="Helical" evidence="7">
    <location>
        <begin position="95"/>
        <end position="120"/>
    </location>
</feature>
<sequence>MGYDEPDTYYESSLVPTKRMSCPAIYVRTENEGASFAQDEVDIGRAQELIHAETEGNHYNIRRNFVSSLMDIALLLANVSQLRTLLSYNVADASYYVKCGLVGFSIFLQMIVTVLLLVIWNIEYSRKDEKENRINVAIVQNSGFTSKNGSMIFQSIMDVNSLSMPRRKCSCNTRLLDTFVIGIILLITVINVFITGLGIDGKDC</sequence>
<evidence type="ECO:0008006" key="10">
    <source>
        <dbReference type="Google" id="ProtNLM"/>
    </source>
</evidence>
<comment type="subcellular location">
    <subcellularLocation>
        <location evidence="1">Membrane</location>
        <topology evidence="1">Multi-pass membrane protein</topology>
    </subcellularLocation>
</comment>
<dbReference type="GO" id="GO:0016020">
    <property type="term" value="C:membrane"/>
    <property type="evidence" value="ECO:0007669"/>
    <property type="project" value="UniProtKB-SubCell"/>
</dbReference>
<evidence type="ECO:0000313" key="9">
    <source>
        <dbReference type="Proteomes" id="UP001634394"/>
    </source>
</evidence>
<comment type="caution">
    <text evidence="8">The sequence shown here is derived from an EMBL/GenBank/DDBJ whole genome shotgun (WGS) entry which is preliminary data.</text>
</comment>
<evidence type="ECO:0000256" key="7">
    <source>
        <dbReference type="SAM" id="Phobius"/>
    </source>
</evidence>
<dbReference type="InterPro" id="IPR007007">
    <property type="entry name" value="Ninjurin"/>
</dbReference>
<protein>
    <recommendedName>
        <fullName evidence="10">Ninjurin-1</fullName>
    </recommendedName>
</protein>
<dbReference type="Proteomes" id="UP001634394">
    <property type="component" value="Unassembled WGS sequence"/>
</dbReference>
<evidence type="ECO:0000313" key="8">
    <source>
        <dbReference type="EMBL" id="KAL3853178.1"/>
    </source>
</evidence>
<feature type="transmembrane region" description="Helical" evidence="7">
    <location>
        <begin position="175"/>
        <end position="199"/>
    </location>
</feature>
<dbReference type="PANTHER" id="PTHR12316:SF17">
    <property type="entry name" value="NINJURIN C, ISOFORM D"/>
    <property type="match status" value="1"/>
</dbReference>
<proteinExistence type="inferred from homology"/>
<dbReference type="AlphaFoldDB" id="A0ABD3UXD1"/>
<keyword evidence="6 7" id="KW-0472">Membrane</keyword>